<proteinExistence type="predicted"/>
<dbReference type="Proteomes" id="UP001211987">
    <property type="component" value="Unassembled WGS sequence"/>
</dbReference>
<organism evidence="1 2">
    <name type="scientific">Thomasclavelia ramosa</name>
    <dbReference type="NCBI Taxonomy" id="1547"/>
    <lineage>
        <taxon>Bacteria</taxon>
        <taxon>Bacillati</taxon>
        <taxon>Bacillota</taxon>
        <taxon>Erysipelotrichia</taxon>
        <taxon>Erysipelotrichales</taxon>
        <taxon>Coprobacillaceae</taxon>
        <taxon>Thomasclavelia</taxon>
    </lineage>
</organism>
<evidence type="ECO:0000313" key="2">
    <source>
        <dbReference type="Proteomes" id="UP001211987"/>
    </source>
</evidence>
<dbReference type="EMBL" id="JAQLKE010000005">
    <property type="protein sequence ID" value="MDB7083060.1"/>
    <property type="molecule type" value="Genomic_DNA"/>
</dbReference>
<sequence>MKKNSEKAIAILFLVIAILIYVCVGLLNEIRNQDIKIECISEELEDTQNDRDYYFKQYKKYSELSAELENQIGIYYE</sequence>
<dbReference type="AlphaFoldDB" id="A0AB35IJL8"/>
<evidence type="ECO:0000313" key="1">
    <source>
        <dbReference type="EMBL" id="MDB7083060.1"/>
    </source>
</evidence>
<protein>
    <submittedName>
        <fullName evidence="1">Uncharacterized protein</fullName>
    </submittedName>
</protein>
<reference evidence="1" key="1">
    <citation type="submission" date="2023-01" db="EMBL/GenBank/DDBJ databases">
        <title>Human gut microbiome strain richness.</title>
        <authorList>
            <person name="Chen-Liaw A."/>
        </authorList>
    </citation>
    <scope>NUCLEOTIDE SEQUENCE</scope>
    <source>
        <strain evidence="1">1001217st2_G6_1001217B_191108</strain>
    </source>
</reference>
<accession>A0AB35IJL8</accession>
<name>A0AB35IJL8_9FIRM</name>
<comment type="caution">
    <text evidence="1">The sequence shown here is derived from an EMBL/GenBank/DDBJ whole genome shotgun (WGS) entry which is preliminary data.</text>
</comment>
<dbReference type="RefSeq" id="WP_272018756.1">
    <property type="nucleotide sequence ID" value="NZ_JAQLKE010000005.1"/>
</dbReference>
<gene>
    <name evidence="1" type="ORF">PM738_04530</name>
</gene>